<keyword evidence="1" id="KW-0175">Coiled coil</keyword>
<feature type="compositionally biased region" description="Polar residues" evidence="2">
    <location>
        <begin position="45"/>
        <end position="54"/>
    </location>
</feature>
<evidence type="ECO:0000313" key="3">
    <source>
        <dbReference type="EMBL" id="TKA26615.1"/>
    </source>
</evidence>
<feature type="region of interest" description="Disordered" evidence="2">
    <location>
        <begin position="1"/>
        <end position="94"/>
    </location>
</feature>
<dbReference type="AlphaFoldDB" id="A0A4U0TXQ9"/>
<feature type="compositionally biased region" description="Low complexity" evidence="2">
    <location>
        <begin position="77"/>
        <end position="91"/>
    </location>
</feature>
<comment type="caution">
    <text evidence="3">The sequence shown here is derived from an EMBL/GenBank/DDBJ whole genome shotgun (WGS) entry which is preliminary data.</text>
</comment>
<feature type="compositionally biased region" description="Polar residues" evidence="2">
    <location>
        <begin position="457"/>
        <end position="475"/>
    </location>
</feature>
<evidence type="ECO:0000313" key="4">
    <source>
        <dbReference type="Proteomes" id="UP000308549"/>
    </source>
</evidence>
<keyword evidence="4" id="KW-1185">Reference proteome</keyword>
<feature type="compositionally biased region" description="Basic and acidic residues" evidence="2">
    <location>
        <begin position="271"/>
        <end position="285"/>
    </location>
</feature>
<protein>
    <submittedName>
        <fullName evidence="3">Uncharacterized protein</fullName>
    </submittedName>
</protein>
<feature type="compositionally biased region" description="Polar residues" evidence="2">
    <location>
        <begin position="287"/>
        <end position="297"/>
    </location>
</feature>
<name>A0A4U0TXQ9_9PEZI</name>
<proteinExistence type="predicted"/>
<evidence type="ECO:0000256" key="2">
    <source>
        <dbReference type="SAM" id="MobiDB-lite"/>
    </source>
</evidence>
<sequence>MSANPANVPPDKGGQGGSPLGSFGEPKSQEPGDVCPAASPEKKTSMSQENNAPSSAGARIRELVAPIESTDFSPADSNASAAGAHDPASASPTQHDLVGEIARRADRMSDNEHLFDVLADFETRLEAQETAMVVKEANDKRFRADTDAKIKRLHVDIEYLPLKAAVEAAREAAERHSSATLDTNVQNEIPEPRQDSRAIRVELQHLRDDFKRLHEKIDYLDIDNERLHDNDHRHDADMKSLRIDNEGVHANCQADREWLHDENKQLHAKMDRLDVDSMPKMKATDSEAASPSQSNADRASVSPVGPTSNRADEMKDMARAEASVAEMRESLKAAHQKADQAMRCLPVLCEDVSQLRKNNEFIKGHLRCLHDDNKSLRDEIKRLRAEHRDEIDCHRDEIERVRIEHRDEIERARADARAGVNGLRRALELHFCEETFKKLGDAIIGQVFEQLDERALPSTQGQQESHTPESTTMSTRAPPHEGQRAAQRAARKTKDRTSQSTSLLGKQQSSRDQPPPASPPAASTPRRQPFVQRHPVEASGSLSTPLAAVAHQQHGFPSQQRGVKMSRAVETVFGMIPEESRQAILREPMAMQVLTEGPEDFLLYFLPQETFLKGLVNFPDIVLAHLEIRPAPVHRQ</sequence>
<reference evidence="3 4" key="1">
    <citation type="submission" date="2017-03" db="EMBL/GenBank/DDBJ databases">
        <title>Genomes of endolithic fungi from Antarctica.</title>
        <authorList>
            <person name="Coleine C."/>
            <person name="Masonjones S."/>
            <person name="Stajich J.E."/>
        </authorList>
    </citation>
    <scope>NUCLEOTIDE SEQUENCE [LARGE SCALE GENOMIC DNA]</scope>
    <source>
        <strain evidence="3 4">CCFEE 6315</strain>
    </source>
</reference>
<feature type="region of interest" description="Disordered" evidence="2">
    <location>
        <begin position="271"/>
        <end position="313"/>
    </location>
</feature>
<dbReference type="EMBL" id="NAJL01000027">
    <property type="protein sequence ID" value="TKA26615.1"/>
    <property type="molecule type" value="Genomic_DNA"/>
</dbReference>
<dbReference type="Proteomes" id="UP000308549">
    <property type="component" value="Unassembled WGS sequence"/>
</dbReference>
<evidence type="ECO:0000256" key="1">
    <source>
        <dbReference type="SAM" id="Coils"/>
    </source>
</evidence>
<accession>A0A4U0TXQ9</accession>
<feature type="coiled-coil region" evidence="1">
    <location>
        <begin position="366"/>
        <end position="415"/>
    </location>
</feature>
<organism evidence="3 4">
    <name type="scientific">Salinomyces thailandicus</name>
    <dbReference type="NCBI Taxonomy" id="706561"/>
    <lineage>
        <taxon>Eukaryota</taxon>
        <taxon>Fungi</taxon>
        <taxon>Dikarya</taxon>
        <taxon>Ascomycota</taxon>
        <taxon>Pezizomycotina</taxon>
        <taxon>Dothideomycetes</taxon>
        <taxon>Dothideomycetidae</taxon>
        <taxon>Mycosphaerellales</taxon>
        <taxon>Teratosphaeriaceae</taxon>
        <taxon>Salinomyces</taxon>
    </lineage>
</organism>
<feature type="region of interest" description="Disordered" evidence="2">
    <location>
        <begin position="456"/>
        <end position="528"/>
    </location>
</feature>
<gene>
    <name evidence="3" type="ORF">B0A50_04723</name>
</gene>